<dbReference type="RefSeq" id="WP_169171079.1">
    <property type="nucleotide sequence ID" value="NZ_JAAIII010000001.1"/>
</dbReference>
<evidence type="ECO:0000313" key="9">
    <source>
        <dbReference type="Proteomes" id="UP000532194"/>
    </source>
</evidence>
<feature type="transmembrane region" description="Helical" evidence="6">
    <location>
        <begin position="332"/>
        <end position="354"/>
    </location>
</feature>
<dbReference type="PANTHER" id="PTHR43124:SF3">
    <property type="entry name" value="CHLORAMPHENICOL EFFLUX PUMP RV0191"/>
    <property type="match status" value="1"/>
</dbReference>
<evidence type="ECO:0000256" key="3">
    <source>
        <dbReference type="ARBA" id="ARBA00022692"/>
    </source>
</evidence>
<evidence type="ECO:0000259" key="7">
    <source>
        <dbReference type="PROSITE" id="PS50850"/>
    </source>
</evidence>
<evidence type="ECO:0000256" key="6">
    <source>
        <dbReference type="SAM" id="Phobius"/>
    </source>
</evidence>
<evidence type="ECO:0000256" key="2">
    <source>
        <dbReference type="ARBA" id="ARBA00022475"/>
    </source>
</evidence>
<reference evidence="8 9" key="1">
    <citation type="submission" date="2020-02" db="EMBL/GenBank/DDBJ databases">
        <title>Characterization of phylogenetic diversity of novel bifidobacterial species isolated in Czech ZOOs.</title>
        <authorList>
            <person name="Lugli G.A."/>
            <person name="Vera N.B."/>
            <person name="Ventura M."/>
        </authorList>
    </citation>
    <scope>NUCLEOTIDE SEQUENCE [LARGE SCALE GENOMIC DNA]</scope>
    <source>
        <strain evidence="8 9">DSM 109957</strain>
    </source>
</reference>
<feature type="transmembrane region" description="Helical" evidence="6">
    <location>
        <begin position="249"/>
        <end position="268"/>
    </location>
</feature>
<feature type="transmembrane region" description="Helical" evidence="6">
    <location>
        <begin position="146"/>
        <end position="163"/>
    </location>
</feature>
<feature type="transmembrane region" description="Helical" evidence="6">
    <location>
        <begin position="211"/>
        <end position="229"/>
    </location>
</feature>
<keyword evidence="9" id="KW-1185">Reference proteome</keyword>
<keyword evidence="4 6" id="KW-1133">Transmembrane helix</keyword>
<dbReference type="PROSITE" id="PS50850">
    <property type="entry name" value="MFS"/>
    <property type="match status" value="1"/>
</dbReference>
<feature type="transmembrane region" description="Helical" evidence="6">
    <location>
        <begin position="366"/>
        <end position="386"/>
    </location>
</feature>
<evidence type="ECO:0000256" key="1">
    <source>
        <dbReference type="ARBA" id="ARBA00004651"/>
    </source>
</evidence>
<dbReference type="Pfam" id="PF07690">
    <property type="entry name" value="MFS_1"/>
    <property type="match status" value="1"/>
</dbReference>
<dbReference type="PANTHER" id="PTHR43124">
    <property type="entry name" value="PURINE EFFLUX PUMP PBUE"/>
    <property type="match status" value="1"/>
</dbReference>
<dbReference type="InterPro" id="IPR020846">
    <property type="entry name" value="MFS_dom"/>
</dbReference>
<name>A0A7Y0HRZ2_9BIFI</name>
<keyword evidence="3 6" id="KW-0812">Transmembrane</keyword>
<evidence type="ECO:0000256" key="4">
    <source>
        <dbReference type="ARBA" id="ARBA00022989"/>
    </source>
</evidence>
<protein>
    <submittedName>
        <fullName evidence="8">MFS transporter</fullName>
    </submittedName>
</protein>
<dbReference type="SUPFAM" id="SSF103473">
    <property type="entry name" value="MFS general substrate transporter"/>
    <property type="match status" value="1"/>
</dbReference>
<feature type="domain" description="Major facilitator superfamily (MFS) profile" evidence="7">
    <location>
        <begin position="9"/>
        <end position="386"/>
    </location>
</feature>
<feature type="transmembrane region" description="Helical" evidence="6">
    <location>
        <begin position="299"/>
        <end position="320"/>
    </location>
</feature>
<feature type="transmembrane region" description="Helical" evidence="6">
    <location>
        <begin position="51"/>
        <end position="68"/>
    </location>
</feature>
<keyword evidence="2" id="KW-1003">Cell membrane</keyword>
<feature type="transmembrane region" description="Helical" evidence="6">
    <location>
        <begin position="12"/>
        <end position="31"/>
    </location>
</feature>
<dbReference type="EMBL" id="JAAIII010000001">
    <property type="protein sequence ID" value="NMM93018.1"/>
    <property type="molecule type" value="Genomic_DNA"/>
</dbReference>
<proteinExistence type="predicted"/>
<keyword evidence="5 6" id="KW-0472">Membrane</keyword>
<dbReference type="InterPro" id="IPR011701">
    <property type="entry name" value="MFS"/>
</dbReference>
<dbReference type="InterPro" id="IPR036259">
    <property type="entry name" value="MFS_trans_sf"/>
</dbReference>
<feature type="transmembrane region" description="Helical" evidence="6">
    <location>
        <begin position="275"/>
        <end position="293"/>
    </location>
</feature>
<comment type="caution">
    <text evidence="8">The sequence shown here is derived from an EMBL/GenBank/DDBJ whole genome shotgun (WGS) entry which is preliminary data.</text>
</comment>
<comment type="subcellular location">
    <subcellularLocation>
        <location evidence="1">Cell membrane</location>
        <topology evidence="1">Multi-pass membrane protein</topology>
    </subcellularLocation>
</comment>
<organism evidence="8 9">
    <name type="scientific">Bifidobacterium oedipodis</name>
    <dbReference type="NCBI Taxonomy" id="2675322"/>
    <lineage>
        <taxon>Bacteria</taxon>
        <taxon>Bacillati</taxon>
        <taxon>Actinomycetota</taxon>
        <taxon>Actinomycetes</taxon>
        <taxon>Bifidobacteriales</taxon>
        <taxon>Bifidobacteriaceae</taxon>
        <taxon>Bifidobacterium</taxon>
    </lineage>
</organism>
<dbReference type="GO" id="GO:0005886">
    <property type="term" value="C:plasma membrane"/>
    <property type="evidence" value="ECO:0007669"/>
    <property type="project" value="UniProtKB-SubCell"/>
</dbReference>
<feature type="transmembrane region" description="Helical" evidence="6">
    <location>
        <begin position="104"/>
        <end position="125"/>
    </location>
</feature>
<evidence type="ECO:0000313" key="8">
    <source>
        <dbReference type="EMBL" id="NMM93018.1"/>
    </source>
</evidence>
<feature type="transmembrane region" description="Helical" evidence="6">
    <location>
        <begin position="169"/>
        <end position="190"/>
    </location>
</feature>
<sequence>MTIKPQSFITKLAVLSISLILTSAVAISSALPQMREELGISMTQSEMLSTVPNVAVAIFVILSSWIAQKFGVKRVITIGVLLIGIGGIVPMFVSSYPVILASRLLMGVGSGLYNALAVSIINALYTGDTKANLLGWRSSAENIGQAAFMAIAGLLLTFGWHWSFAIYLAAFPIAAFFWFIVPDITIASDTPTDEHGKKLGYGSIIKETNPFVYALALFAVLLVLNSIAIQVRFPSICNEVMGEGFNSGLVLSLMPLVGIVAGAVFGTVHKLTGKGTLYLGLIAYIAANLLIGLSNGNFAMVLAGMLVSGIPCSWCFPYIFNGMDSLTSARTIAFATSTIFIGTNTGTFIAPLAMQAIQSVLHTDSLYAPFPVLGGIFILILIGLAAHDLIKRRSA</sequence>
<dbReference type="AlphaFoldDB" id="A0A7Y0HRZ2"/>
<accession>A0A7Y0HRZ2</accession>
<dbReference type="Proteomes" id="UP000532194">
    <property type="component" value="Unassembled WGS sequence"/>
</dbReference>
<feature type="transmembrane region" description="Helical" evidence="6">
    <location>
        <begin position="75"/>
        <end position="98"/>
    </location>
</feature>
<dbReference type="GO" id="GO:0022857">
    <property type="term" value="F:transmembrane transporter activity"/>
    <property type="evidence" value="ECO:0007669"/>
    <property type="project" value="InterPro"/>
</dbReference>
<dbReference type="InterPro" id="IPR050189">
    <property type="entry name" value="MFS_Efflux_Transporters"/>
</dbReference>
<dbReference type="Gene3D" id="1.20.1250.20">
    <property type="entry name" value="MFS general substrate transporter like domains"/>
    <property type="match status" value="2"/>
</dbReference>
<evidence type="ECO:0000256" key="5">
    <source>
        <dbReference type="ARBA" id="ARBA00023136"/>
    </source>
</evidence>
<gene>
    <name evidence="8" type="ORF">G1C95_0203</name>
</gene>